<organism evidence="2 3">
    <name type="scientific">Pseudolabrys taiwanensis</name>
    <dbReference type="NCBI Taxonomy" id="331696"/>
    <lineage>
        <taxon>Bacteria</taxon>
        <taxon>Pseudomonadati</taxon>
        <taxon>Pseudomonadota</taxon>
        <taxon>Alphaproteobacteria</taxon>
        <taxon>Hyphomicrobiales</taxon>
        <taxon>Xanthobacteraceae</taxon>
        <taxon>Pseudolabrys</taxon>
    </lineage>
</organism>
<feature type="compositionally biased region" description="Low complexity" evidence="1">
    <location>
        <begin position="60"/>
        <end position="76"/>
    </location>
</feature>
<dbReference type="Proteomes" id="UP000254889">
    <property type="component" value="Chromosome"/>
</dbReference>
<accession>A0A345ZSY3</accession>
<dbReference type="AlphaFoldDB" id="A0A345ZSY3"/>
<evidence type="ECO:0000313" key="3">
    <source>
        <dbReference type="Proteomes" id="UP000254889"/>
    </source>
</evidence>
<protein>
    <submittedName>
        <fullName evidence="2">DUF937 domain-containing protein</fullName>
    </submittedName>
</protein>
<dbReference type="RefSeq" id="WP_115689288.1">
    <property type="nucleotide sequence ID" value="NZ_CP031417.1"/>
</dbReference>
<gene>
    <name evidence="2" type="ORF">DW352_05555</name>
</gene>
<proteinExistence type="predicted"/>
<dbReference type="Pfam" id="PF20159">
    <property type="entry name" value="YidB"/>
    <property type="match status" value="1"/>
</dbReference>
<dbReference type="EMBL" id="CP031417">
    <property type="protein sequence ID" value="AXK80030.1"/>
    <property type="molecule type" value="Genomic_DNA"/>
</dbReference>
<dbReference type="OrthoDB" id="4235777at2"/>
<dbReference type="Gene3D" id="1.10.10.690">
    <property type="entry name" value="YidB-like"/>
    <property type="match status" value="1"/>
</dbReference>
<dbReference type="SUPFAM" id="SSF140804">
    <property type="entry name" value="YidB-like"/>
    <property type="match status" value="1"/>
</dbReference>
<evidence type="ECO:0000256" key="1">
    <source>
        <dbReference type="SAM" id="MobiDB-lite"/>
    </source>
</evidence>
<name>A0A345ZSY3_9HYPH</name>
<feature type="region of interest" description="Disordered" evidence="1">
    <location>
        <begin position="50"/>
        <end position="78"/>
    </location>
</feature>
<reference evidence="2 3" key="1">
    <citation type="submission" date="2018-07" db="EMBL/GenBank/DDBJ databases">
        <authorList>
            <person name="Quirk P.G."/>
            <person name="Krulwich T.A."/>
        </authorList>
    </citation>
    <scope>NUCLEOTIDE SEQUENCE [LARGE SCALE GENOMIC DNA]</scope>
    <source>
        <strain evidence="2 3">CC-BB4</strain>
    </source>
</reference>
<dbReference type="KEGG" id="ptaw:DW352_05555"/>
<dbReference type="InterPro" id="IPR045372">
    <property type="entry name" value="YidB"/>
</dbReference>
<keyword evidence="3" id="KW-1185">Reference proteome</keyword>
<evidence type="ECO:0000313" key="2">
    <source>
        <dbReference type="EMBL" id="AXK80030.1"/>
    </source>
</evidence>
<dbReference type="InterPro" id="IPR027405">
    <property type="entry name" value="YidB-like"/>
</dbReference>
<feature type="region of interest" description="Disordered" evidence="1">
    <location>
        <begin position="1"/>
        <end position="26"/>
    </location>
</feature>
<sequence>MGLLDVLNGMQNGPRGQREPNTASGGMSPITMAILGLLAYKAVKHFTNQPGAAPSTSNQSAGPAAANQSAGPAAAPGQGGGDLGSLLNGGLGGLLGGSGAGGLGNLLQGGLGGLLAGGAAGSVLSGGLNDLLKQLQQSGQGDVAKSWVSNEPNQTISPDDLANALGADRIDALTAQTGMSRDELLAGLSQHLPEVVNQLTPHGRVPTEQEMSI</sequence>
<feature type="compositionally biased region" description="Polar residues" evidence="1">
    <location>
        <begin position="50"/>
        <end position="59"/>
    </location>
</feature>